<dbReference type="OrthoDB" id="388177at2"/>
<dbReference type="PROSITE" id="PS51482">
    <property type="entry name" value="DEGV"/>
    <property type="match status" value="1"/>
</dbReference>
<keyword evidence="1" id="KW-0446">Lipid-binding</keyword>
<dbReference type="InterPro" id="IPR003797">
    <property type="entry name" value="DegV"/>
</dbReference>
<dbReference type="SUPFAM" id="SSF82549">
    <property type="entry name" value="DAK1/DegV-like"/>
    <property type="match status" value="1"/>
</dbReference>
<dbReference type="Gene3D" id="3.30.1180.10">
    <property type="match status" value="1"/>
</dbReference>
<dbReference type="EMBL" id="CP024963">
    <property type="protein sequence ID" value="ATZ17052.1"/>
    <property type="molecule type" value="Genomic_DNA"/>
</dbReference>
<dbReference type="AlphaFoldDB" id="A0A2K8NT85"/>
<dbReference type="InterPro" id="IPR050270">
    <property type="entry name" value="DegV_domain_contain"/>
</dbReference>
<dbReference type="PANTHER" id="PTHR33434">
    <property type="entry name" value="DEGV DOMAIN-CONTAINING PROTEIN DR_1986-RELATED"/>
    <property type="match status" value="1"/>
</dbReference>
<accession>A0A2K8NT85</accession>
<sequence length="278" mass="31577">MKIAILTDSSYGGNLKDIKDLYQVPLMITEENGGQIPDDENLTEERFYELLESQALKTSLTVPKTMLDMWDHLLKEYDQVIFAGLSKGLSGQFSTYRMLSETEEKYKGKVFVIDTNGVSVILQHLVKNVAIWIAENKTGFEIMELILKKHDKFTAFIIPKNLDTLKRGGRITPAAAALAKMLKIIPILRYNGQIDKQTTARTFKKAVLESLELIKKERKGVKEIDIAYSKMNPETMELIELLLDKEGFKINMMMKMPKVVASHTGTETVALIVWERGE</sequence>
<evidence type="ECO:0000256" key="1">
    <source>
        <dbReference type="ARBA" id="ARBA00023121"/>
    </source>
</evidence>
<dbReference type="Pfam" id="PF02645">
    <property type="entry name" value="DegV"/>
    <property type="match status" value="1"/>
</dbReference>
<proteinExistence type="predicted"/>
<gene>
    <name evidence="2" type="primary">degV</name>
    <name evidence="2" type="ORF">ELUMI_v1c03270</name>
</gene>
<dbReference type="GO" id="GO:0008289">
    <property type="term" value="F:lipid binding"/>
    <property type="evidence" value="ECO:0007669"/>
    <property type="project" value="UniProtKB-KW"/>
</dbReference>
<name>A0A2K8NT85_9MOLU</name>
<reference evidence="2 3" key="1">
    <citation type="submission" date="2017-11" db="EMBL/GenBank/DDBJ databases">
        <title>Genome sequence of Entomoplasma luminosum PIMN-1 (ATCC 49195).</title>
        <authorList>
            <person name="Lo W.-S."/>
            <person name="Gasparich G.E."/>
            <person name="Kuo C.-H."/>
        </authorList>
    </citation>
    <scope>NUCLEOTIDE SEQUENCE [LARGE SCALE GENOMIC DNA]</scope>
    <source>
        <strain evidence="2 3">PIMN-1</strain>
    </source>
</reference>
<dbReference type="Proteomes" id="UP000232063">
    <property type="component" value="Chromosome"/>
</dbReference>
<organism evidence="2 3">
    <name type="scientific">Williamsoniiplasma luminosum</name>
    <dbReference type="NCBI Taxonomy" id="214888"/>
    <lineage>
        <taxon>Bacteria</taxon>
        <taxon>Bacillati</taxon>
        <taxon>Mycoplasmatota</taxon>
        <taxon>Mollicutes</taxon>
        <taxon>Entomoplasmatales</taxon>
        <taxon>Williamsoniiplasma</taxon>
    </lineage>
</organism>
<dbReference type="RefSeq" id="WP_025734080.1">
    <property type="nucleotide sequence ID" value="NZ_CP024963.1"/>
</dbReference>
<dbReference type="KEGG" id="elj:ELUMI_v1c03270"/>
<protein>
    <submittedName>
        <fullName evidence="2">Fatty acid-binding protein DegV</fullName>
    </submittedName>
</protein>
<keyword evidence="3" id="KW-1185">Reference proteome</keyword>
<dbReference type="PANTHER" id="PTHR33434:SF2">
    <property type="entry name" value="FATTY ACID-BINDING PROTEIN TM_1468"/>
    <property type="match status" value="1"/>
</dbReference>
<dbReference type="NCBIfam" id="TIGR00762">
    <property type="entry name" value="DegV"/>
    <property type="match status" value="1"/>
</dbReference>
<evidence type="ECO:0000313" key="3">
    <source>
        <dbReference type="Proteomes" id="UP000232063"/>
    </source>
</evidence>
<evidence type="ECO:0000313" key="2">
    <source>
        <dbReference type="EMBL" id="ATZ17052.1"/>
    </source>
</evidence>
<dbReference type="Gene3D" id="3.40.50.10170">
    <property type="match status" value="1"/>
</dbReference>
<dbReference type="InterPro" id="IPR043168">
    <property type="entry name" value="DegV_C"/>
</dbReference>